<reference evidence="2" key="1">
    <citation type="journal article" date="2011" name="Nat. Genet.">
        <title>The Arabidopsis lyrata genome sequence and the basis of rapid genome size change.</title>
        <authorList>
            <person name="Hu T.T."/>
            <person name="Pattyn P."/>
            <person name="Bakker E.G."/>
            <person name="Cao J."/>
            <person name="Cheng J.-F."/>
            <person name="Clark R.M."/>
            <person name="Fahlgren N."/>
            <person name="Fawcett J.A."/>
            <person name="Grimwood J."/>
            <person name="Gundlach H."/>
            <person name="Haberer G."/>
            <person name="Hollister J.D."/>
            <person name="Ossowski S."/>
            <person name="Ottilar R.P."/>
            <person name="Salamov A.A."/>
            <person name="Schneeberger K."/>
            <person name="Spannagl M."/>
            <person name="Wang X."/>
            <person name="Yang L."/>
            <person name="Nasrallah M.E."/>
            <person name="Bergelson J."/>
            <person name="Carrington J.C."/>
            <person name="Gaut B.S."/>
            <person name="Schmutz J."/>
            <person name="Mayer K.F.X."/>
            <person name="Van de Peer Y."/>
            <person name="Grigoriev I.V."/>
            <person name="Nordborg M."/>
            <person name="Weigel D."/>
            <person name="Guo Y.-L."/>
        </authorList>
    </citation>
    <scope>NUCLEOTIDE SEQUENCE [LARGE SCALE GENOMIC DNA]</scope>
    <source>
        <strain evidence="2">cv. MN47</strain>
    </source>
</reference>
<sequence>MDINLPGRRGTLTDRHVPRGRFRYRGRFLTRTGLQILWLEQKSPKDTRLVSDGGIGESVVLQLSSYSLRQNTNSHAYTFYLYSIVGVSENGDVIIERL</sequence>
<dbReference type="Proteomes" id="UP000008694">
    <property type="component" value="Unassembled WGS sequence"/>
</dbReference>
<dbReference type="AlphaFoldDB" id="D7KQ09"/>
<protein>
    <submittedName>
        <fullName evidence="1">Predicted protein</fullName>
    </submittedName>
</protein>
<dbReference type="Gramene" id="scaffold_105538.1">
    <property type="protein sequence ID" value="scaffold_105538.1"/>
    <property type="gene ID" value="scaffold_105538.1"/>
</dbReference>
<evidence type="ECO:0000313" key="1">
    <source>
        <dbReference type="EMBL" id="EFH70873.1"/>
    </source>
</evidence>
<keyword evidence="2" id="KW-1185">Reference proteome</keyword>
<dbReference type="EMBL" id="GL348713">
    <property type="protein sequence ID" value="EFH70873.1"/>
    <property type="molecule type" value="Genomic_DNA"/>
</dbReference>
<evidence type="ECO:0000313" key="2">
    <source>
        <dbReference type="Proteomes" id="UP000008694"/>
    </source>
</evidence>
<gene>
    <name evidence="1" type="ORF">ARALYDRAFT_892744</name>
</gene>
<organism evidence="2">
    <name type="scientific">Arabidopsis lyrata subsp. lyrata</name>
    <name type="common">Lyre-leaved rock-cress</name>
    <dbReference type="NCBI Taxonomy" id="81972"/>
    <lineage>
        <taxon>Eukaryota</taxon>
        <taxon>Viridiplantae</taxon>
        <taxon>Streptophyta</taxon>
        <taxon>Embryophyta</taxon>
        <taxon>Tracheophyta</taxon>
        <taxon>Spermatophyta</taxon>
        <taxon>Magnoliopsida</taxon>
        <taxon>eudicotyledons</taxon>
        <taxon>Gunneridae</taxon>
        <taxon>Pentapetalae</taxon>
        <taxon>rosids</taxon>
        <taxon>malvids</taxon>
        <taxon>Brassicales</taxon>
        <taxon>Brassicaceae</taxon>
        <taxon>Camelineae</taxon>
        <taxon>Arabidopsis</taxon>
    </lineage>
</organism>
<dbReference type="HOGENOM" id="CLU_2336493_0_0_1"/>
<accession>D7KQ09</accession>
<proteinExistence type="predicted"/>
<name>D7KQ09_ARALL</name>